<evidence type="ECO:0000256" key="1">
    <source>
        <dbReference type="ARBA" id="ARBA00001933"/>
    </source>
</evidence>
<keyword evidence="5" id="KW-0808">Transferase</keyword>
<keyword evidence="5" id="KW-0032">Aminotransferase</keyword>
<gene>
    <name evidence="5" type="ORF">AWW68_17740</name>
</gene>
<keyword evidence="3 4" id="KW-0663">Pyridoxal phosphate</keyword>
<proteinExistence type="inferred from homology"/>
<evidence type="ECO:0000256" key="3">
    <source>
        <dbReference type="ARBA" id="ARBA00022898"/>
    </source>
</evidence>
<dbReference type="InterPro" id="IPR015421">
    <property type="entry name" value="PyrdxlP-dep_Trfase_major"/>
</dbReference>
<dbReference type="InterPro" id="IPR015422">
    <property type="entry name" value="PyrdxlP-dep_Trfase_small"/>
</dbReference>
<dbReference type="NCBIfam" id="NF004755">
    <property type="entry name" value="PRK06082.1"/>
    <property type="match status" value="1"/>
</dbReference>
<dbReference type="InterPro" id="IPR005814">
    <property type="entry name" value="Aminotrans_3"/>
</dbReference>
<dbReference type="PANTHER" id="PTHR43094">
    <property type="entry name" value="AMINOTRANSFERASE"/>
    <property type="match status" value="1"/>
</dbReference>
<sequence length="441" mass="49106">MAVNQGEQIGALKQMTEREGVDDELLQRDAEVFLHQTLSTPVFNTISKAEGAYIFDGSGKKYLDLHGNGVHTIGYNHPKVVQALKHQMDIGLSFAPRRFTNEPTVVLAEKLTELAPDDLSRVLFCPGGSEAIEMAVMLAKHHTGRYKTLSFEGTFHGTGFQAVSIGADPHFKEGLGPMMPGALHLPLPDYYRNPWNSDDQMFIDEMYLKQLDKMVAKEQEIAALVTEPIFYNSTVPTKYYWEQVRKLCNELGILLIFDEIYTAFGRTGKMFASEHFVTPDILVIGKGFGGGIVPYAGIIGKEKLNTLQHKSIGHYTHEKSPFCAAAAKTVIEVLEEDNLVERAATLGDYFKNGLETLKERYEIIGNVTGLGLNLGLDLVKNRTTKERAVEEAHQLMAFCFERGVSFKLIQQNILNLKPALVITQPEIDAVLNTLEDGLQKI</sequence>
<dbReference type="RefSeq" id="WP_068224912.1">
    <property type="nucleotide sequence ID" value="NZ_LRPC01000031.1"/>
</dbReference>
<dbReference type="EMBL" id="LRPC01000031">
    <property type="protein sequence ID" value="KYG71859.1"/>
    <property type="molecule type" value="Genomic_DNA"/>
</dbReference>
<keyword evidence="6" id="KW-1185">Reference proteome</keyword>
<evidence type="ECO:0000313" key="6">
    <source>
        <dbReference type="Proteomes" id="UP000075606"/>
    </source>
</evidence>
<evidence type="ECO:0000256" key="4">
    <source>
        <dbReference type="RuleBase" id="RU003560"/>
    </source>
</evidence>
<dbReference type="Proteomes" id="UP000075606">
    <property type="component" value="Unassembled WGS sequence"/>
</dbReference>
<name>A0A150WZE9_9BACT</name>
<comment type="caution">
    <text evidence="5">The sequence shown here is derived from an EMBL/GenBank/DDBJ whole genome shotgun (WGS) entry which is preliminary data.</text>
</comment>
<comment type="similarity">
    <text evidence="2 4">Belongs to the class-III pyridoxal-phosphate-dependent aminotransferase family.</text>
</comment>
<dbReference type="CDD" id="cd00610">
    <property type="entry name" value="OAT_like"/>
    <property type="match status" value="1"/>
</dbReference>
<dbReference type="InterPro" id="IPR015424">
    <property type="entry name" value="PyrdxlP-dep_Trfase"/>
</dbReference>
<dbReference type="Gene3D" id="3.40.640.10">
    <property type="entry name" value="Type I PLP-dependent aspartate aminotransferase-like (Major domain)"/>
    <property type="match status" value="1"/>
</dbReference>
<dbReference type="SUPFAM" id="SSF53383">
    <property type="entry name" value="PLP-dependent transferases"/>
    <property type="match status" value="1"/>
</dbReference>
<dbReference type="PIRSF" id="PIRSF000521">
    <property type="entry name" value="Transaminase_4ab_Lys_Orn"/>
    <property type="match status" value="1"/>
</dbReference>
<evidence type="ECO:0000256" key="2">
    <source>
        <dbReference type="ARBA" id="ARBA00008954"/>
    </source>
</evidence>
<dbReference type="STRING" id="333140.AWW68_17740"/>
<evidence type="ECO:0000313" key="5">
    <source>
        <dbReference type="EMBL" id="KYG71859.1"/>
    </source>
</evidence>
<dbReference type="AlphaFoldDB" id="A0A150WZE9"/>
<dbReference type="InterPro" id="IPR049704">
    <property type="entry name" value="Aminotrans_3_PPA_site"/>
</dbReference>
<dbReference type="GO" id="GO:0030170">
    <property type="term" value="F:pyridoxal phosphate binding"/>
    <property type="evidence" value="ECO:0007669"/>
    <property type="project" value="InterPro"/>
</dbReference>
<reference evidence="5 6" key="1">
    <citation type="submission" date="2016-01" db="EMBL/GenBank/DDBJ databases">
        <title>Genome sequencing of Roseivirga spongicola UST030701-084.</title>
        <authorList>
            <person name="Selvaratnam C."/>
            <person name="Thevarajoo S."/>
            <person name="Goh K.M."/>
            <person name="Ee R."/>
            <person name="Chan K.-G."/>
            <person name="Chong C.S."/>
        </authorList>
    </citation>
    <scope>NUCLEOTIDE SEQUENCE [LARGE SCALE GENOMIC DNA]</scope>
    <source>
        <strain evidence="5 6">UST030701-084</strain>
    </source>
</reference>
<dbReference type="Gene3D" id="3.90.1150.10">
    <property type="entry name" value="Aspartate Aminotransferase, domain 1"/>
    <property type="match status" value="1"/>
</dbReference>
<protein>
    <submittedName>
        <fullName evidence="5">Acetylornithine aminotransferase</fullName>
    </submittedName>
</protein>
<dbReference type="GO" id="GO:0008483">
    <property type="term" value="F:transaminase activity"/>
    <property type="evidence" value="ECO:0007669"/>
    <property type="project" value="UniProtKB-KW"/>
</dbReference>
<organism evidence="5 6">
    <name type="scientific">Roseivirga spongicola</name>
    <dbReference type="NCBI Taxonomy" id="333140"/>
    <lineage>
        <taxon>Bacteria</taxon>
        <taxon>Pseudomonadati</taxon>
        <taxon>Bacteroidota</taxon>
        <taxon>Cytophagia</taxon>
        <taxon>Cytophagales</taxon>
        <taxon>Roseivirgaceae</taxon>
        <taxon>Roseivirga</taxon>
    </lineage>
</organism>
<dbReference type="PANTHER" id="PTHR43094:SF1">
    <property type="entry name" value="AMINOTRANSFERASE CLASS-III"/>
    <property type="match status" value="1"/>
</dbReference>
<comment type="cofactor">
    <cofactor evidence="1">
        <name>pyridoxal 5'-phosphate</name>
        <dbReference type="ChEBI" id="CHEBI:597326"/>
    </cofactor>
</comment>
<accession>A0A150WZE9</accession>
<dbReference type="Pfam" id="PF00202">
    <property type="entry name" value="Aminotran_3"/>
    <property type="match status" value="1"/>
</dbReference>
<dbReference type="PROSITE" id="PS00600">
    <property type="entry name" value="AA_TRANSFER_CLASS_3"/>
    <property type="match status" value="1"/>
</dbReference>